<dbReference type="GO" id="GO:0019031">
    <property type="term" value="C:viral envelope"/>
    <property type="evidence" value="ECO:0007669"/>
    <property type="project" value="UniProtKB-KW"/>
</dbReference>
<evidence type="ECO:0000256" key="3">
    <source>
        <dbReference type="ARBA" id="ARBA00023136"/>
    </source>
</evidence>
<evidence type="ECO:0000256" key="4">
    <source>
        <dbReference type="ARBA" id="ARBA00023184"/>
    </source>
</evidence>
<dbReference type="CDD" id="cd09106">
    <property type="entry name" value="PLDc_vPLD3_4_5_like_1"/>
    <property type="match status" value="1"/>
</dbReference>
<comment type="subcellular location">
    <subcellularLocation>
        <location evidence="6">Host endoplasmic reticulum membrane</location>
        <topology evidence="6">Lipid-anchor</topology>
        <orientation evidence="6">Cytoplasmic side</orientation>
    </subcellularLocation>
    <subcellularLocation>
        <location evidence="7">Virion membrane</location>
        <topology evidence="7">Lipid-anchor</topology>
    </subcellularLocation>
</comment>
<keyword evidence="3" id="KW-0472">Membrane</keyword>
<evidence type="ECO:0000256" key="5">
    <source>
        <dbReference type="ARBA" id="ARBA00023288"/>
    </source>
</evidence>
<evidence type="ECO:0000256" key="2">
    <source>
        <dbReference type="ARBA" id="ARBA00022879"/>
    </source>
</evidence>
<dbReference type="InterPro" id="IPR050874">
    <property type="entry name" value="Diverse_PLD-related"/>
</dbReference>
<evidence type="ECO:0000256" key="6">
    <source>
        <dbReference type="ARBA" id="ARBA00037799"/>
    </source>
</evidence>
<dbReference type="EMBL" id="MF001304">
    <property type="protein sequence ID" value="AST09242.1"/>
    <property type="molecule type" value="Genomic_DNA"/>
</dbReference>
<gene>
    <name evidence="9" type="ORF">Murmansk-047</name>
</gene>
<keyword evidence="2" id="KW-0946">Virion</keyword>
<keyword evidence="5" id="KW-0449">Lipoprotein</keyword>
<reference evidence="9" key="1">
    <citation type="journal article" date="2017" name="Virus Genes">
        <title>Two novel poxviruses with unusual genome rearrangements: NY_014 and Murmansk.</title>
        <authorList>
            <person name="Smithson C."/>
            <person name="Meyer H."/>
            <person name="Gigante C.M."/>
            <person name="Gao J."/>
            <person name="Zhao H."/>
            <person name="Batra D."/>
            <person name="Damon I."/>
            <person name="Upton C."/>
            <person name="Li Y."/>
        </authorList>
    </citation>
    <scope>NUCLEOTIDE SEQUENCE [LARGE SCALE GENOMIC DNA]</scope>
    <source>
        <strain evidence="9">LEIV-11411</strain>
    </source>
</reference>
<evidence type="ECO:0000313" key="9">
    <source>
        <dbReference type="EMBL" id="AST09242.1"/>
    </source>
</evidence>
<organism evidence="9">
    <name type="scientific">Murmansk poxvirus</name>
    <dbReference type="NCBI Taxonomy" id="2025359"/>
    <lineage>
        <taxon>Viruses</taxon>
        <taxon>Varidnaviria</taxon>
        <taxon>Bamfordvirae</taxon>
        <taxon>Nucleocytoviricota</taxon>
        <taxon>Pokkesviricetes</taxon>
        <taxon>Chitovirales</taxon>
        <taxon>Poxviridae</taxon>
        <taxon>Chordopoxvirinae</taxon>
        <taxon>Centapoxvirus</taxon>
        <taxon>Centapoxvirus microtuspox</taxon>
        <taxon>Murmansk microtuspox virus</taxon>
    </lineage>
</organism>
<name>A0A223FMP9_9POXV</name>
<proteinExistence type="predicted"/>
<dbReference type="SMART" id="SM00155">
    <property type="entry name" value="PLDc"/>
    <property type="match status" value="2"/>
</dbReference>
<dbReference type="InterPro" id="IPR032803">
    <property type="entry name" value="PLDc_3"/>
</dbReference>
<keyword evidence="2" id="KW-0261">Viral envelope protein</keyword>
<feature type="domain" description="PLD phosphodiesterase" evidence="8">
    <location>
        <begin position="308"/>
        <end position="335"/>
    </location>
</feature>
<evidence type="ECO:0000313" key="10">
    <source>
        <dbReference type="Proteomes" id="UP000217350"/>
    </source>
</evidence>
<dbReference type="GO" id="GO:0003824">
    <property type="term" value="F:catalytic activity"/>
    <property type="evidence" value="ECO:0007669"/>
    <property type="project" value="InterPro"/>
</dbReference>
<dbReference type="GO" id="GO:0044167">
    <property type="term" value="C:host cell endoplasmic reticulum membrane"/>
    <property type="evidence" value="ECO:0007669"/>
    <property type="project" value="UniProtKB-SubCell"/>
</dbReference>
<accession>A0A223FMP9</accession>
<dbReference type="Gene3D" id="3.30.870.10">
    <property type="entry name" value="Endonuclease Chain A"/>
    <property type="match status" value="2"/>
</dbReference>
<keyword evidence="10" id="KW-1185">Reference proteome</keyword>
<dbReference type="PANTHER" id="PTHR10185:SF17">
    <property type="entry name" value="GM01519P-RELATED"/>
    <property type="match status" value="1"/>
</dbReference>
<dbReference type="PANTHER" id="PTHR10185">
    <property type="entry name" value="PHOSPHOLIPASE D - RELATED"/>
    <property type="match status" value="1"/>
</dbReference>
<dbReference type="Proteomes" id="UP000217350">
    <property type="component" value="Segment"/>
</dbReference>
<keyword evidence="4" id="KW-1038">Host endoplasmic reticulum</keyword>
<dbReference type="Pfam" id="PF13918">
    <property type="entry name" value="PLDc_3"/>
    <property type="match status" value="1"/>
</dbReference>
<dbReference type="OrthoDB" id="3888at10239"/>
<evidence type="ECO:0000259" key="8">
    <source>
        <dbReference type="PROSITE" id="PS50035"/>
    </source>
</evidence>
<dbReference type="PROSITE" id="PS50035">
    <property type="entry name" value="PLD"/>
    <property type="match status" value="1"/>
</dbReference>
<dbReference type="CDD" id="cd09107">
    <property type="entry name" value="PLDc_vPLD3_4_5_like_2"/>
    <property type="match status" value="1"/>
</dbReference>
<protein>
    <submittedName>
        <fullName evidence="9">Palmitoylprotein</fullName>
    </submittedName>
</protein>
<dbReference type="SUPFAM" id="SSF56024">
    <property type="entry name" value="Phospholipase D/nuclease"/>
    <property type="match status" value="2"/>
</dbReference>
<dbReference type="InterPro" id="IPR001736">
    <property type="entry name" value="PLipase_D/transphosphatidylase"/>
</dbReference>
<evidence type="ECO:0000256" key="7">
    <source>
        <dbReference type="ARBA" id="ARBA00037826"/>
    </source>
</evidence>
<sequence length="373" mass="41803">MWPFSSVPPGAKCRLVETLPNNMDFRSNNLKTFECFDEIISLAKKYIYIASFCCNPLSTDGGALIFDKLKEASEKGVKVIILIDEKGKKNVASLQEFCPKIEFITINIDKTNNLGILLGCFWVSDNQRCYLGNASFTGGSINTIKTLGVYSDYPLLAIDLRRRFDTFKAFNSAKTSLLNLCSMACCLPVSTAYHINNPIGGVFFTDSPEHLLGYSRTLDADIVISKLKSAKNSIDIEHLAIVPTVRTNNGDSHYWPNIYNAIVEAAINRGVKVRLLIGNWNKNDAYSMVTAKSLDVLCSKNDLQVKVFTIQNNTKLLIIDDEYIHITSANFDGTHYQNHGFVSFNCVDKTLVDEAKRIFERDWESSHSKSLKI</sequence>
<dbReference type="GO" id="GO:0055036">
    <property type="term" value="C:virion membrane"/>
    <property type="evidence" value="ECO:0007669"/>
    <property type="project" value="UniProtKB-SubCell"/>
</dbReference>
<evidence type="ECO:0000256" key="1">
    <source>
        <dbReference type="ARBA" id="ARBA00022870"/>
    </source>
</evidence>
<keyword evidence="1" id="KW-1043">Host membrane</keyword>